<accession>A0A1X1XTV8</accession>
<organism evidence="1 2">
    <name type="scientific">Mycobacterium lacus</name>
    <dbReference type="NCBI Taxonomy" id="169765"/>
    <lineage>
        <taxon>Bacteria</taxon>
        <taxon>Bacillati</taxon>
        <taxon>Actinomycetota</taxon>
        <taxon>Actinomycetes</taxon>
        <taxon>Mycobacteriales</taxon>
        <taxon>Mycobacteriaceae</taxon>
        <taxon>Mycobacterium</taxon>
    </lineage>
</organism>
<evidence type="ECO:0000313" key="2">
    <source>
        <dbReference type="Proteomes" id="UP000466396"/>
    </source>
</evidence>
<name>A0A1X1XTV8_9MYCO</name>
<dbReference type="Proteomes" id="UP000466396">
    <property type="component" value="Chromosome"/>
</dbReference>
<dbReference type="STRING" id="169765.AWC15_06845"/>
<protein>
    <submittedName>
        <fullName evidence="1">Uncharacterized protein</fullName>
    </submittedName>
</protein>
<evidence type="ECO:0000313" key="1">
    <source>
        <dbReference type="EMBL" id="BBX98913.1"/>
    </source>
</evidence>
<dbReference type="AlphaFoldDB" id="A0A1X1XTV8"/>
<dbReference type="KEGG" id="mlj:MLAC_42070"/>
<keyword evidence="2" id="KW-1185">Reference proteome</keyword>
<gene>
    <name evidence="1" type="ORF">MLAC_42070</name>
</gene>
<proteinExistence type="predicted"/>
<sequence>MFRGPGSAPVHARTTSAFLDRWAAGEVSWDDGRASGDVLVDGPESAWARFDGRDQARWTEPIDDARLLASEKR</sequence>
<dbReference type="EMBL" id="AP022581">
    <property type="protein sequence ID" value="BBX98913.1"/>
    <property type="molecule type" value="Genomic_DNA"/>
</dbReference>
<reference evidence="1 2" key="1">
    <citation type="journal article" date="2019" name="Emerg. Microbes Infect.">
        <title>Comprehensive subspecies identification of 175 nontuberculous mycobacteria species based on 7547 genomic profiles.</title>
        <authorList>
            <person name="Matsumoto Y."/>
            <person name="Kinjo T."/>
            <person name="Motooka D."/>
            <person name="Nabeya D."/>
            <person name="Jung N."/>
            <person name="Uechi K."/>
            <person name="Horii T."/>
            <person name="Iida T."/>
            <person name="Fujita J."/>
            <person name="Nakamura S."/>
        </authorList>
    </citation>
    <scope>NUCLEOTIDE SEQUENCE [LARGE SCALE GENOMIC DNA]</scope>
    <source>
        <strain evidence="1 2">JCM 15657</strain>
    </source>
</reference>